<dbReference type="STRING" id="709986.Deima_2126"/>
<dbReference type="AlphaFoldDB" id="E8U9M9"/>
<keyword evidence="2" id="KW-1185">Reference proteome</keyword>
<dbReference type="Proteomes" id="UP000008635">
    <property type="component" value="Chromosome"/>
</dbReference>
<organism evidence="1 2">
    <name type="scientific">Deinococcus maricopensis (strain DSM 21211 / LMG 22137 / NRRL B-23946 / LB-34)</name>
    <dbReference type="NCBI Taxonomy" id="709986"/>
    <lineage>
        <taxon>Bacteria</taxon>
        <taxon>Thermotogati</taxon>
        <taxon>Deinococcota</taxon>
        <taxon>Deinococci</taxon>
        <taxon>Deinococcales</taxon>
        <taxon>Deinococcaceae</taxon>
        <taxon>Deinococcus</taxon>
    </lineage>
</organism>
<dbReference type="KEGG" id="dmr:Deima_2126"/>
<reference evidence="1 2" key="1">
    <citation type="journal article" date="2011" name="Stand. Genomic Sci.">
        <title>Complete genome sequence of Deinococcus maricopensis type strain (LB-34).</title>
        <authorList>
            <person name="Pukall R."/>
            <person name="Zeytun A."/>
            <person name="Lucas S."/>
            <person name="Lapidus A."/>
            <person name="Hammon N."/>
            <person name="Deshpande S."/>
            <person name="Nolan M."/>
            <person name="Cheng J.F."/>
            <person name="Pitluck S."/>
            <person name="Liolios K."/>
            <person name="Pagani I."/>
            <person name="Mikhailova N."/>
            <person name="Ivanova N."/>
            <person name="Mavromatis K."/>
            <person name="Pati A."/>
            <person name="Tapia R."/>
            <person name="Han C."/>
            <person name="Goodwin L."/>
            <person name="Chen A."/>
            <person name="Palaniappan K."/>
            <person name="Land M."/>
            <person name="Hauser L."/>
            <person name="Chang Y.J."/>
            <person name="Jeffries C.D."/>
            <person name="Brambilla E.M."/>
            <person name="Rohde M."/>
            <person name="Goker M."/>
            <person name="Detter J.C."/>
            <person name="Woyke T."/>
            <person name="Bristow J."/>
            <person name="Eisen J.A."/>
            <person name="Markowitz V."/>
            <person name="Hugenholtz P."/>
            <person name="Kyrpides N.C."/>
            <person name="Klenk H.P."/>
        </authorList>
    </citation>
    <scope>NUCLEOTIDE SEQUENCE [LARGE SCALE GENOMIC DNA]</scope>
    <source>
        <strain evidence="2">DSM 21211 / LMG 22137 / NRRL B-23946 / LB-34</strain>
    </source>
</reference>
<reference evidence="2" key="2">
    <citation type="submission" date="2011-01" db="EMBL/GenBank/DDBJ databases">
        <title>The complete genome of Deinococcus maricopensis DSM 21211.</title>
        <authorList>
            <consortium name="US DOE Joint Genome Institute (JGI-PGF)"/>
            <person name="Lucas S."/>
            <person name="Copeland A."/>
            <person name="Lapidus A."/>
            <person name="Goodwin L."/>
            <person name="Pitluck S."/>
            <person name="Kyrpides N."/>
            <person name="Mavromatis K."/>
            <person name="Pagani I."/>
            <person name="Ivanova N."/>
            <person name="Ovchinnikova G."/>
            <person name="Zeytun A."/>
            <person name="Detter J.C."/>
            <person name="Han C."/>
            <person name="Land M."/>
            <person name="Hauser L."/>
            <person name="Markowitz V."/>
            <person name="Cheng J.-F."/>
            <person name="Hugenholtz P."/>
            <person name="Woyke T."/>
            <person name="Wu D."/>
            <person name="Pukall R."/>
            <person name="Gehrich-Schroeter G."/>
            <person name="Brambilla E."/>
            <person name="Klenk H.-P."/>
            <person name="Eisen J.A."/>
        </authorList>
    </citation>
    <scope>NUCLEOTIDE SEQUENCE [LARGE SCALE GENOMIC DNA]</scope>
    <source>
        <strain evidence="2">DSM 21211 / LMG 22137 / NRRL B-23946 / LB-34</strain>
    </source>
</reference>
<dbReference type="HOGENOM" id="CLU_2329083_0_0_0"/>
<gene>
    <name evidence="1" type="ordered locus">Deima_2126</name>
</gene>
<protein>
    <submittedName>
        <fullName evidence="1">Uncharacterized protein</fullName>
    </submittedName>
</protein>
<dbReference type="RefSeq" id="WP_013557273.1">
    <property type="nucleotide sequence ID" value="NC_014958.1"/>
</dbReference>
<accession>E8U9M9</accession>
<evidence type="ECO:0000313" key="2">
    <source>
        <dbReference type="Proteomes" id="UP000008635"/>
    </source>
</evidence>
<name>E8U9M9_DEIML</name>
<evidence type="ECO:0000313" key="1">
    <source>
        <dbReference type="EMBL" id="ADV67768.1"/>
    </source>
</evidence>
<dbReference type="EMBL" id="CP002454">
    <property type="protein sequence ID" value="ADV67768.1"/>
    <property type="molecule type" value="Genomic_DNA"/>
</dbReference>
<dbReference type="OrthoDB" id="72288at2"/>
<sequence length="108" mass="11481">MHDQLQETLNLLRGGAQNIDPNLAVTHLRAWQAALKDVPEASLLSAELAKVAEHLQSGHYTEALALLTGMAADVEYLIPLAPPEDQEGLKILAEQLHLIDGGPDAGSG</sequence>
<proteinExistence type="predicted"/>